<sequence length="418" mass="45378">MEISGADNEAWSMNEIDAIPLSAESEVVEASDFRWDGNGFEAGIGVAASGGGFRAMLFHVGAFLRLAELGLLQQAKRVSSVSGGSITTAWLASVWPDLVTADFANMKDVFVSPMLAFARARIDIMDAVIGLLPGTSAARQVAKFYDKHLFQGRSLQDLPDQPQFIFCATNLQTGVLWRFGRTYAGDYIVGRLDRPDFPLAQAVAASSAFPPILSPLVLKFADGSFQDWPTAPSKPITAIRDFRRTVILTDGGVYDNHGVEPLIKRFATLFVSDGGAPFARNSGLCRNWVSQLRRILDVTDNQVRALRRRDLIGRFKAAAPLSDEASLVAAQGYGRFGSYWGIDTDPSKLAPEGALPCSPKEVAALSGAPTRLSNLGDDVSEKLVNWGYAICDRSVRANYRGSMRQVAPAWPFPKRPLA</sequence>
<evidence type="ECO:0000256" key="2">
    <source>
        <dbReference type="PROSITE-ProRule" id="PRU01161"/>
    </source>
</evidence>
<dbReference type="GO" id="GO:0016787">
    <property type="term" value="F:hydrolase activity"/>
    <property type="evidence" value="ECO:0007669"/>
    <property type="project" value="UniProtKB-UniRule"/>
</dbReference>
<evidence type="ECO:0000259" key="3">
    <source>
        <dbReference type="PROSITE" id="PS51635"/>
    </source>
</evidence>
<accession>A0A5B0WE69</accession>
<feature type="active site" description="Proton acceptor" evidence="2">
    <location>
        <position position="250"/>
    </location>
</feature>
<evidence type="ECO:0000313" key="4">
    <source>
        <dbReference type="EMBL" id="KAA1184818.1"/>
    </source>
</evidence>
<dbReference type="GO" id="GO:0016042">
    <property type="term" value="P:lipid catabolic process"/>
    <property type="evidence" value="ECO:0007669"/>
    <property type="project" value="UniProtKB-UniRule"/>
</dbReference>
<keyword evidence="2" id="KW-0378">Hydrolase</keyword>
<dbReference type="OrthoDB" id="9813090at2"/>
<evidence type="ECO:0000313" key="5">
    <source>
        <dbReference type="Proteomes" id="UP000323608"/>
    </source>
</evidence>
<evidence type="ECO:0000256" key="1">
    <source>
        <dbReference type="ARBA" id="ARBA00023098"/>
    </source>
</evidence>
<keyword evidence="2" id="KW-0442">Lipid degradation</keyword>
<dbReference type="InterPro" id="IPR016035">
    <property type="entry name" value="Acyl_Trfase/lysoPLipase"/>
</dbReference>
<dbReference type="SUPFAM" id="SSF52151">
    <property type="entry name" value="FabD/lysophospholipase-like"/>
    <property type="match status" value="1"/>
</dbReference>
<organism evidence="4 5">
    <name type="scientific">Rhizobium tropici</name>
    <dbReference type="NCBI Taxonomy" id="398"/>
    <lineage>
        <taxon>Bacteria</taxon>
        <taxon>Pseudomonadati</taxon>
        <taxon>Pseudomonadota</taxon>
        <taxon>Alphaproteobacteria</taxon>
        <taxon>Hyphomicrobiales</taxon>
        <taxon>Rhizobiaceae</taxon>
        <taxon>Rhizobium/Agrobacterium group</taxon>
        <taxon>Rhizobium</taxon>
    </lineage>
</organism>
<dbReference type="Gene3D" id="3.40.1090.10">
    <property type="entry name" value="Cytosolic phospholipase A2 catalytic domain"/>
    <property type="match status" value="2"/>
</dbReference>
<dbReference type="AlphaFoldDB" id="A0A5B0WE69"/>
<dbReference type="Pfam" id="PF01734">
    <property type="entry name" value="Patatin"/>
    <property type="match status" value="1"/>
</dbReference>
<reference evidence="4 5" key="1">
    <citation type="submission" date="2019-07" db="EMBL/GenBank/DDBJ databases">
        <title>The Draft Genome Sequence of Rhizobium tropici SARCC-755 Associated with Superior Nodulation on Pigeonpea (Cajanus cajan (L.) Millsp.).</title>
        <authorList>
            <person name="Bopape F.L."/>
            <person name="Hassen A.I."/>
            <person name="Swanevelder Z.H."/>
            <person name="Gwata E.T."/>
        </authorList>
    </citation>
    <scope>NUCLEOTIDE SEQUENCE [LARGE SCALE GENOMIC DNA]</scope>
    <source>
        <strain evidence="4 5">SARCC-755</strain>
    </source>
</reference>
<comment type="caution">
    <text evidence="4">The sequence shown here is derived from an EMBL/GenBank/DDBJ whole genome shotgun (WGS) entry which is preliminary data.</text>
</comment>
<proteinExistence type="predicted"/>
<dbReference type="RefSeq" id="WP_149633597.1">
    <property type="nucleotide sequence ID" value="NZ_VNIP01000003.1"/>
</dbReference>
<dbReference type="EMBL" id="VNIP01000003">
    <property type="protein sequence ID" value="KAA1184818.1"/>
    <property type="molecule type" value="Genomic_DNA"/>
</dbReference>
<dbReference type="InterPro" id="IPR002641">
    <property type="entry name" value="PNPLA_dom"/>
</dbReference>
<feature type="domain" description="PNPLA" evidence="3">
    <location>
        <begin position="47"/>
        <end position="263"/>
    </location>
</feature>
<feature type="active site" description="Nucleophile" evidence="2">
    <location>
        <position position="82"/>
    </location>
</feature>
<protein>
    <submittedName>
        <fullName evidence="4">Patatin-like phospholipase family protein</fullName>
    </submittedName>
</protein>
<dbReference type="Proteomes" id="UP000323608">
    <property type="component" value="Unassembled WGS sequence"/>
</dbReference>
<comment type="caution">
    <text evidence="2">Lacks conserved residue(s) required for the propagation of feature annotation.</text>
</comment>
<gene>
    <name evidence="4" type="ORF">FP026_05465</name>
</gene>
<keyword evidence="1 2" id="KW-0443">Lipid metabolism</keyword>
<name>A0A5B0WE69_RHITR</name>
<feature type="short sequence motif" description="DGA/G" evidence="2">
    <location>
        <begin position="250"/>
        <end position="252"/>
    </location>
</feature>
<dbReference type="PROSITE" id="PS51635">
    <property type="entry name" value="PNPLA"/>
    <property type="match status" value="1"/>
</dbReference>